<dbReference type="EMBL" id="MU006725">
    <property type="protein sequence ID" value="KAF2625599.1"/>
    <property type="molecule type" value="Genomic_DNA"/>
</dbReference>
<organism evidence="1 2">
    <name type="scientific">Macroventuria anomochaeta</name>
    <dbReference type="NCBI Taxonomy" id="301207"/>
    <lineage>
        <taxon>Eukaryota</taxon>
        <taxon>Fungi</taxon>
        <taxon>Dikarya</taxon>
        <taxon>Ascomycota</taxon>
        <taxon>Pezizomycotina</taxon>
        <taxon>Dothideomycetes</taxon>
        <taxon>Pleosporomycetidae</taxon>
        <taxon>Pleosporales</taxon>
        <taxon>Pleosporineae</taxon>
        <taxon>Didymellaceae</taxon>
        <taxon>Macroventuria</taxon>
    </lineage>
</organism>
<name>A0ACB6RXE0_9PLEO</name>
<sequence>MGRYNFAPLRVRSTAKALYDSKRTQSLPQWYDVVGNIPTSETLARPVLRAPRVKGAKKASKLFKPLPIVYPEDQLRSEFFGDHPWELARPRLVVEDSGNDAKGYDWQRIKQKGKQLDGESVVQRQLWLMRVQGMSKASAYDQARREFYHHRHLAEIRTRIAKEEAMHVGAYFGKGPLEVGMALEDGAWENWKAWANQQIEEEQSMRAQMFSGPQNEDAGVGDLSNAEYENAITELAPVQAATPNAPASAAPRGGVPAHA</sequence>
<gene>
    <name evidence="1" type="ORF">BU25DRAFT_492855</name>
</gene>
<comment type="caution">
    <text evidence="1">The sequence shown here is derived from an EMBL/GenBank/DDBJ whole genome shotgun (WGS) entry which is preliminary data.</text>
</comment>
<evidence type="ECO:0000313" key="2">
    <source>
        <dbReference type="Proteomes" id="UP000799754"/>
    </source>
</evidence>
<dbReference type="Proteomes" id="UP000799754">
    <property type="component" value="Unassembled WGS sequence"/>
</dbReference>
<evidence type="ECO:0000313" key="1">
    <source>
        <dbReference type="EMBL" id="KAF2625599.1"/>
    </source>
</evidence>
<keyword evidence="1" id="KW-0689">Ribosomal protein</keyword>
<accession>A0ACB6RXE0</accession>
<protein>
    <submittedName>
        <fullName evidence="1">37S ribosomal protein S25, mitochondrial</fullName>
    </submittedName>
</protein>
<proteinExistence type="predicted"/>
<keyword evidence="2" id="KW-1185">Reference proteome</keyword>
<reference evidence="1" key="1">
    <citation type="journal article" date="2020" name="Stud. Mycol.">
        <title>101 Dothideomycetes genomes: a test case for predicting lifestyles and emergence of pathogens.</title>
        <authorList>
            <person name="Haridas S."/>
            <person name="Albert R."/>
            <person name="Binder M."/>
            <person name="Bloem J."/>
            <person name="Labutti K."/>
            <person name="Salamov A."/>
            <person name="Andreopoulos B."/>
            <person name="Baker S."/>
            <person name="Barry K."/>
            <person name="Bills G."/>
            <person name="Bluhm B."/>
            <person name="Cannon C."/>
            <person name="Castanera R."/>
            <person name="Culley D."/>
            <person name="Daum C."/>
            <person name="Ezra D."/>
            <person name="Gonzalez J."/>
            <person name="Henrissat B."/>
            <person name="Kuo A."/>
            <person name="Liang C."/>
            <person name="Lipzen A."/>
            <person name="Lutzoni F."/>
            <person name="Magnuson J."/>
            <person name="Mondo S."/>
            <person name="Nolan M."/>
            <person name="Ohm R."/>
            <person name="Pangilinan J."/>
            <person name="Park H.-J."/>
            <person name="Ramirez L."/>
            <person name="Alfaro M."/>
            <person name="Sun H."/>
            <person name="Tritt A."/>
            <person name="Yoshinaga Y."/>
            <person name="Zwiers L.-H."/>
            <person name="Turgeon B."/>
            <person name="Goodwin S."/>
            <person name="Spatafora J."/>
            <person name="Crous P."/>
            <person name="Grigoriev I."/>
        </authorList>
    </citation>
    <scope>NUCLEOTIDE SEQUENCE</scope>
    <source>
        <strain evidence="1">CBS 525.71</strain>
    </source>
</reference>
<keyword evidence="1" id="KW-0687">Ribonucleoprotein</keyword>